<dbReference type="InterPro" id="IPR036661">
    <property type="entry name" value="Luciferase-like_sf"/>
</dbReference>
<protein>
    <submittedName>
        <fullName evidence="3">Alkanesulfonate monooxygenase</fullName>
    </submittedName>
</protein>
<dbReference type="InterPro" id="IPR011251">
    <property type="entry name" value="Luciferase-like_dom"/>
</dbReference>
<dbReference type="Gene3D" id="3.20.20.30">
    <property type="entry name" value="Luciferase-like domain"/>
    <property type="match status" value="1"/>
</dbReference>
<dbReference type="PANTHER" id="PTHR43244">
    <property type="match status" value="1"/>
</dbReference>
<reference evidence="3" key="1">
    <citation type="submission" date="2016-08" db="EMBL/GenBank/DDBJ databases">
        <title>Draft genome sequence of Frankia sp. Dg2.</title>
        <authorList>
            <person name="Wibberg D."/>
            <person name="Pawlowski K."/>
            <person name="Kalinowski J."/>
        </authorList>
    </citation>
    <scope>NUCLEOTIDE SEQUENCE</scope>
    <source>
        <strain evidence="3">Dg2</strain>
    </source>
</reference>
<dbReference type="InterPro" id="IPR050564">
    <property type="entry name" value="F420-G6PD/mer"/>
</dbReference>
<name>A0A1W1B820_9ACTN</name>
<evidence type="ECO:0000313" key="3">
    <source>
        <dbReference type="EMBL" id="SCV11736.1"/>
    </source>
</evidence>
<dbReference type="SUPFAM" id="SSF51679">
    <property type="entry name" value="Bacterial luciferase-like"/>
    <property type="match status" value="1"/>
</dbReference>
<feature type="domain" description="Luciferase-like" evidence="2">
    <location>
        <begin position="16"/>
        <end position="244"/>
    </location>
</feature>
<gene>
    <name evidence="3" type="ORF">FDG2_6001</name>
</gene>
<keyword evidence="1" id="KW-0560">Oxidoreductase</keyword>
<evidence type="ECO:0000259" key="2">
    <source>
        <dbReference type="Pfam" id="PF00296"/>
    </source>
</evidence>
<sequence length="307" mass="33199">MITLGLDVHESILSAGPRQRRDLLGRAHAAGLDHVVVGDHVSFHGGRGFDGMVSATAALTSNDDLLVLLGIYQLALRHPITVARQLASISQLAPGRLILGVGAGGEDRSEMLNCGIDPSTRGRRLDESLRVLRALASGEAIDHSGEFFELKDARVLPAAVPRIPIVVGGTSAAAVRRTAQFGDGWLGIFCSARRFTEIREQIAEAARQASRPLPSWYGLSVWCGIDTQAGKARAMVAERMERLYHLPYEKFERLAPAGTPEQLGEWLLPYLAAGCEHFTLVATTSSWEAGVDHVAEVKRYLLEHAPA</sequence>
<dbReference type="EMBL" id="LT622247">
    <property type="protein sequence ID" value="SCV11736.1"/>
    <property type="molecule type" value="Genomic_DNA"/>
</dbReference>
<dbReference type="Pfam" id="PF00296">
    <property type="entry name" value="Bac_luciferase"/>
    <property type="match status" value="1"/>
</dbReference>
<accession>A0A1W1B820</accession>
<proteinExistence type="predicted"/>
<organism evidence="3">
    <name type="scientific">Candidatus Protofrankia californiensis</name>
    <dbReference type="NCBI Taxonomy" id="1839754"/>
    <lineage>
        <taxon>Bacteria</taxon>
        <taxon>Bacillati</taxon>
        <taxon>Actinomycetota</taxon>
        <taxon>Actinomycetes</taxon>
        <taxon>Frankiales</taxon>
        <taxon>Frankiaceae</taxon>
        <taxon>Protofrankia</taxon>
    </lineage>
</organism>
<dbReference type="PANTHER" id="PTHR43244:SF1">
    <property type="entry name" value="5,10-METHYLENETETRAHYDROMETHANOPTERIN REDUCTASE"/>
    <property type="match status" value="1"/>
</dbReference>
<dbReference type="AlphaFoldDB" id="A0A1W1B820"/>
<dbReference type="GO" id="GO:0016705">
    <property type="term" value="F:oxidoreductase activity, acting on paired donors, with incorporation or reduction of molecular oxygen"/>
    <property type="evidence" value="ECO:0007669"/>
    <property type="project" value="InterPro"/>
</dbReference>
<keyword evidence="3" id="KW-0503">Monooxygenase</keyword>
<dbReference type="GO" id="GO:0004497">
    <property type="term" value="F:monooxygenase activity"/>
    <property type="evidence" value="ECO:0007669"/>
    <property type="project" value="UniProtKB-KW"/>
</dbReference>
<evidence type="ECO:0000256" key="1">
    <source>
        <dbReference type="ARBA" id="ARBA00023002"/>
    </source>
</evidence>